<dbReference type="Pfam" id="PF13456">
    <property type="entry name" value="RVT_3"/>
    <property type="match status" value="1"/>
</dbReference>
<dbReference type="InterPro" id="IPR012337">
    <property type="entry name" value="RNaseH-like_sf"/>
</dbReference>
<protein>
    <recommendedName>
        <fullName evidence="1">RNase H type-1 domain-containing protein</fullName>
    </recommendedName>
</protein>
<evidence type="ECO:0000259" key="1">
    <source>
        <dbReference type="Pfam" id="PF13456"/>
    </source>
</evidence>
<dbReference type="InterPro" id="IPR002156">
    <property type="entry name" value="RNaseH_domain"/>
</dbReference>
<evidence type="ECO:0000313" key="3">
    <source>
        <dbReference type="Proteomes" id="UP000257109"/>
    </source>
</evidence>
<dbReference type="EMBL" id="QJKJ01013175">
    <property type="protein sequence ID" value="RDX66978.1"/>
    <property type="molecule type" value="Genomic_DNA"/>
</dbReference>
<organism evidence="2 3">
    <name type="scientific">Mucuna pruriens</name>
    <name type="common">Velvet bean</name>
    <name type="synonym">Dolichos pruriens</name>
    <dbReference type="NCBI Taxonomy" id="157652"/>
    <lineage>
        <taxon>Eukaryota</taxon>
        <taxon>Viridiplantae</taxon>
        <taxon>Streptophyta</taxon>
        <taxon>Embryophyta</taxon>
        <taxon>Tracheophyta</taxon>
        <taxon>Spermatophyta</taxon>
        <taxon>Magnoliopsida</taxon>
        <taxon>eudicotyledons</taxon>
        <taxon>Gunneridae</taxon>
        <taxon>Pentapetalae</taxon>
        <taxon>rosids</taxon>
        <taxon>fabids</taxon>
        <taxon>Fabales</taxon>
        <taxon>Fabaceae</taxon>
        <taxon>Papilionoideae</taxon>
        <taxon>50 kb inversion clade</taxon>
        <taxon>NPAAA clade</taxon>
        <taxon>indigoferoid/millettioid clade</taxon>
        <taxon>Phaseoleae</taxon>
        <taxon>Mucuna</taxon>
    </lineage>
</organism>
<dbReference type="Proteomes" id="UP000257109">
    <property type="component" value="Unassembled WGS sequence"/>
</dbReference>
<dbReference type="GO" id="GO:0004523">
    <property type="term" value="F:RNA-DNA hybrid ribonuclease activity"/>
    <property type="evidence" value="ECO:0007669"/>
    <property type="project" value="InterPro"/>
</dbReference>
<dbReference type="OrthoDB" id="1934793at2759"/>
<dbReference type="PANTHER" id="PTHR48475:SF2">
    <property type="entry name" value="RIBONUCLEASE H"/>
    <property type="match status" value="1"/>
</dbReference>
<dbReference type="InterPro" id="IPR036397">
    <property type="entry name" value="RNaseH_sf"/>
</dbReference>
<feature type="domain" description="RNase H type-1" evidence="1">
    <location>
        <begin position="49"/>
        <end position="99"/>
    </location>
</feature>
<dbReference type="SUPFAM" id="SSF53098">
    <property type="entry name" value="Ribonuclease H-like"/>
    <property type="match status" value="1"/>
</dbReference>
<reference evidence="2" key="1">
    <citation type="submission" date="2018-05" db="EMBL/GenBank/DDBJ databases">
        <title>Draft genome of Mucuna pruriens seed.</title>
        <authorList>
            <person name="Nnadi N.E."/>
            <person name="Vos R."/>
            <person name="Hasami M.H."/>
            <person name="Devisetty U.K."/>
            <person name="Aguiy J.C."/>
        </authorList>
    </citation>
    <scope>NUCLEOTIDE SEQUENCE [LARGE SCALE GENOMIC DNA]</scope>
    <source>
        <strain evidence="2">JCA_2017</strain>
    </source>
</reference>
<sequence>MLSFNYPSSKKLIRGEKEGESGHCRSMGVEPKGKWARIILEGSRGVLNEQSLRFKASNNQAKYEALLVGIRLVEELGAKILVAKSDSQLVTEQVNNDYQANDP</sequence>
<accession>A0A371ELP4</accession>
<dbReference type="AlphaFoldDB" id="A0A371ELP4"/>
<name>A0A371ELP4_MUCPR</name>
<comment type="caution">
    <text evidence="2">The sequence shown here is derived from an EMBL/GenBank/DDBJ whole genome shotgun (WGS) entry which is preliminary data.</text>
</comment>
<gene>
    <name evidence="2" type="ORF">CR513_54201</name>
</gene>
<dbReference type="PANTHER" id="PTHR48475">
    <property type="entry name" value="RIBONUCLEASE H"/>
    <property type="match status" value="1"/>
</dbReference>
<keyword evidence="3" id="KW-1185">Reference proteome</keyword>
<dbReference type="Gene3D" id="3.30.420.10">
    <property type="entry name" value="Ribonuclease H-like superfamily/Ribonuclease H"/>
    <property type="match status" value="1"/>
</dbReference>
<evidence type="ECO:0000313" key="2">
    <source>
        <dbReference type="EMBL" id="RDX66978.1"/>
    </source>
</evidence>
<proteinExistence type="predicted"/>
<feature type="non-terminal residue" evidence="2">
    <location>
        <position position="1"/>
    </location>
</feature>
<dbReference type="GO" id="GO:0003676">
    <property type="term" value="F:nucleic acid binding"/>
    <property type="evidence" value="ECO:0007669"/>
    <property type="project" value="InterPro"/>
</dbReference>